<name>A0A348FY97_9HYPH</name>
<dbReference type="RefSeq" id="WP_126398115.1">
    <property type="nucleotide sequence ID" value="NZ_AP018907.1"/>
</dbReference>
<dbReference type="Gene3D" id="3.40.50.12780">
    <property type="entry name" value="N-terminal domain of ligase-like"/>
    <property type="match status" value="1"/>
</dbReference>
<feature type="domain" description="AMP-dependent synthetase/ligase" evidence="1">
    <location>
        <begin position="22"/>
        <end position="283"/>
    </location>
</feature>
<keyword evidence="3" id="KW-1185">Reference proteome</keyword>
<reference evidence="2 3" key="1">
    <citation type="submission" date="2018-08" db="EMBL/GenBank/DDBJ databases">
        <title>Complete genome sequencing of Blastochloris tepida GI.</title>
        <authorList>
            <person name="Tsukatani Y."/>
            <person name="Mori H."/>
        </authorList>
    </citation>
    <scope>NUCLEOTIDE SEQUENCE [LARGE SCALE GENOMIC DNA]</scope>
    <source>
        <strain evidence="2 3">GI</strain>
    </source>
</reference>
<accession>A0A348FY97</accession>
<evidence type="ECO:0000313" key="3">
    <source>
        <dbReference type="Proteomes" id="UP000266934"/>
    </source>
</evidence>
<organism evidence="2 3">
    <name type="scientific">Blastochloris tepida</name>
    <dbReference type="NCBI Taxonomy" id="2233851"/>
    <lineage>
        <taxon>Bacteria</taxon>
        <taxon>Pseudomonadati</taxon>
        <taxon>Pseudomonadota</taxon>
        <taxon>Alphaproteobacteria</taxon>
        <taxon>Hyphomicrobiales</taxon>
        <taxon>Blastochloridaceae</taxon>
        <taxon>Blastochloris</taxon>
    </lineage>
</organism>
<dbReference type="OrthoDB" id="7842397at2"/>
<evidence type="ECO:0000259" key="1">
    <source>
        <dbReference type="Pfam" id="PF00501"/>
    </source>
</evidence>
<gene>
    <name evidence="2" type="ORF">BLTE_09650</name>
</gene>
<sequence length="508" mass="51369">MILERDGSGSGLTGKVTLDQIFRRAAAERPEAIALADRAGGELRHLSYASVEHAVSVLASRLVALGLPQDSIVALQGAASMAQVVAVLAALRAGLIAMMVPELWREADLTPAIEGCGARALISLGPSDDLALTHCRVAAEVFSVRFVCVLEDEAPDGVVPLGSLESLVDGEIGRLPGYRAGNPAEHVAVLTWDVGPDGPYVVARSHQALIAGAVPVLLAGRLDAATALVSTIAPSSFAGLAASVVVWLLTGGSLMLAEPADTATVAETAALANATHLLVPAAVGGSLAAEGLLARCADLRGVLLLNRAPEQAPPPWHAEGICAIDLTAWGEAALLARRREGPESRAAIPSRAHAAAGIDPVAASVAGHRTLQGTLAVSGAMVPSVAYPVPAGTGLPLVADSAYDTGWTCHADPGGAGLISDAPPRGVARVGGYRVSLRDAEAKLTKLADAPVEVAALPHRVLGQRVVATTEGEVDPAAAAAALPLVGVSPAKAPSAGTASTTRTRRNA</sequence>
<dbReference type="InterPro" id="IPR000873">
    <property type="entry name" value="AMP-dep_synth/lig_dom"/>
</dbReference>
<dbReference type="Pfam" id="PF00501">
    <property type="entry name" value="AMP-binding"/>
    <property type="match status" value="1"/>
</dbReference>
<dbReference type="Proteomes" id="UP000266934">
    <property type="component" value="Chromosome"/>
</dbReference>
<evidence type="ECO:0000313" key="2">
    <source>
        <dbReference type="EMBL" id="BBF92280.1"/>
    </source>
</evidence>
<dbReference type="KEGG" id="blag:BLTE_09650"/>
<dbReference type="EMBL" id="AP018907">
    <property type="protein sequence ID" value="BBF92280.1"/>
    <property type="molecule type" value="Genomic_DNA"/>
</dbReference>
<protein>
    <recommendedName>
        <fullName evidence="1">AMP-dependent synthetase/ligase domain-containing protein</fullName>
    </recommendedName>
</protein>
<proteinExistence type="predicted"/>
<dbReference type="InterPro" id="IPR042099">
    <property type="entry name" value="ANL_N_sf"/>
</dbReference>
<dbReference type="AlphaFoldDB" id="A0A348FY97"/>
<dbReference type="SUPFAM" id="SSF56801">
    <property type="entry name" value="Acetyl-CoA synthetase-like"/>
    <property type="match status" value="1"/>
</dbReference>